<name>A0A6C0E2Z0_9ZZZZ</name>
<dbReference type="PANTHER" id="PTHR11377">
    <property type="entry name" value="N-MYRISTOYL TRANSFERASE"/>
    <property type="match status" value="1"/>
</dbReference>
<dbReference type="Gene3D" id="3.40.630.170">
    <property type="match status" value="1"/>
</dbReference>
<dbReference type="InterPro" id="IPR000903">
    <property type="entry name" value="NMT"/>
</dbReference>
<evidence type="ECO:0000259" key="6">
    <source>
        <dbReference type="Pfam" id="PF01233"/>
    </source>
</evidence>
<evidence type="ECO:0000256" key="4">
    <source>
        <dbReference type="ARBA" id="ARBA00023315"/>
    </source>
</evidence>
<keyword evidence="4" id="KW-0012">Acyltransferase</keyword>
<evidence type="ECO:0000313" key="7">
    <source>
        <dbReference type="EMBL" id="QHT21775.1"/>
    </source>
</evidence>
<evidence type="ECO:0000256" key="3">
    <source>
        <dbReference type="ARBA" id="ARBA00022679"/>
    </source>
</evidence>
<reference evidence="7" key="1">
    <citation type="journal article" date="2020" name="Nature">
        <title>Giant virus diversity and host interactions through global metagenomics.</title>
        <authorList>
            <person name="Schulz F."/>
            <person name="Roux S."/>
            <person name="Paez-Espino D."/>
            <person name="Jungbluth S."/>
            <person name="Walsh D.A."/>
            <person name="Denef V.J."/>
            <person name="McMahon K.D."/>
            <person name="Konstantinidis K.T."/>
            <person name="Eloe-Fadrosh E.A."/>
            <person name="Kyrpides N.C."/>
            <person name="Woyke T."/>
        </authorList>
    </citation>
    <scope>NUCLEOTIDE SEQUENCE</scope>
    <source>
        <strain evidence="7">GVMAG-M-3300023179-103</strain>
    </source>
</reference>
<dbReference type="InterPro" id="IPR016181">
    <property type="entry name" value="Acyl_CoA_acyltransferase"/>
</dbReference>
<organism evidence="7">
    <name type="scientific">viral metagenome</name>
    <dbReference type="NCBI Taxonomy" id="1070528"/>
    <lineage>
        <taxon>unclassified sequences</taxon>
        <taxon>metagenomes</taxon>
        <taxon>organismal metagenomes</taxon>
    </lineage>
</organism>
<comment type="similarity">
    <text evidence="1">Belongs to the NMT family.</text>
</comment>
<dbReference type="SUPFAM" id="SSF55729">
    <property type="entry name" value="Acyl-CoA N-acyltransferases (Nat)"/>
    <property type="match status" value="2"/>
</dbReference>
<dbReference type="GO" id="GO:0005737">
    <property type="term" value="C:cytoplasm"/>
    <property type="evidence" value="ECO:0007669"/>
    <property type="project" value="TreeGrafter"/>
</dbReference>
<evidence type="ECO:0000256" key="5">
    <source>
        <dbReference type="ARBA" id="ARBA00031242"/>
    </source>
</evidence>
<dbReference type="PANTHER" id="PTHR11377:SF5">
    <property type="entry name" value="GLYCYLPEPTIDE N-TETRADECANOYLTRANSFERASE"/>
    <property type="match status" value="1"/>
</dbReference>
<evidence type="ECO:0000256" key="1">
    <source>
        <dbReference type="ARBA" id="ARBA00009469"/>
    </source>
</evidence>
<protein>
    <recommendedName>
        <fullName evidence="2">glycylpeptide N-tetradecanoyltransferase</fullName>
        <ecNumber evidence="2">2.3.1.97</ecNumber>
    </recommendedName>
    <alternativeName>
        <fullName evidence="5">Myristoyl-CoA:protein N-myristoyltransferase</fullName>
    </alternativeName>
</protein>
<accession>A0A6C0E2Z0</accession>
<sequence length="396" mass="46620">MIKTFKNAQNITNKFWNTKPVMKKNTNIFETKIIDTNIEKKTERTKLPDGFVWEEISYDNGSSVCDFINKYYKRGNNSNYVVMYDTERIKWETNNKGYFLVIKNNNEIIACVCVSFVSVMLNDKTYDMCNPQYLCCADDYKNHGITRVLVDEVARLTNNNTGIFLSNTIIAQPISTIRYYTRPLNYKKLRENDFVEIGGMKDDEIHNKLRINLKPNKQYIKIEYNESMLELVYSMYCKYMTSFNISMVLTKDELKNYLFNTKYVKTFLITSNNIPVDFVSYNFYDITNTQKTENNIIKACNLLMYSSNVIAPEIMFMNIMKNMNADGHEIVFINDTMNNTDIILSSVKNANEDTEDEEENANYNLNIMKTSKKSFMYLYNLKNPLFKQNMVSWFLF</sequence>
<dbReference type="EMBL" id="MN739697">
    <property type="protein sequence ID" value="QHT21775.1"/>
    <property type="molecule type" value="Genomic_DNA"/>
</dbReference>
<feature type="domain" description="Glycylpeptide N-tetradecanoyltransferase N-terminal" evidence="6">
    <location>
        <begin position="40"/>
        <end position="176"/>
    </location>
</feature>
<dbReference type="EC" id="2.3.1.97" evidence="2"/>
<dbReference type="Pfam" id="PF01233">
    <property type="entry name" value="NMT"/>
    <property type="match status" value="1"/>
</dbReference>
<keyword evidence="3" id="KW-0808">Transferase</keyword>
<proteinExistence type="inferred from homology"/>
<dbReference type="GO" id="GO:0004379">
    <property type="term" value="F:glycylpeptide N-tetradecanoyltransferase activity"/>
    <property type="evidence" value="ECO:0007669"/>
    <property type="project" value="UniProtKB-EC"/>
</dbReference>
<dbReference type="InterPro" id="IPR022676">
    <property type="entry name" value="NMT_N"/>
</dbReference>
<evidence type="ECO:0000256" key="2">
    <source>
        <dbReference type="ARBA" id="ARBA00012923"/>
    </source>
</evidence>
<dbReference type="AlphaFoldDB" id="A0A6C0E2Z0"/>